<sequence>MRKRNKKDFEHWLLVRYQPKVFADAVRSLSPIQKKWVKATGLSSLLSFRMNQYPQALCYHIASCFDVNMSALVFGNVTIPITEEDVNEVIGLPLGGRNVQVIRSSHIEDAWRDQFKEYIKHGWKVTANMVCDAIKNSNQADRLFKLNFMVLMYNILIEGPTNPYVKQNILGFSGNLDQCSNYNWCSYLVAQLRDAVLTWNEKPDSKYFTGSLPMLVFSLIYIYVFFDYEKHSSHSTCTLIEL</sequence>
<keyword evidence="1" id="KW-1133">Transmembrane helix</keyword>
<reference evidence="2" key="1">
    <citation type="journal article" date="2016" name="Nat. Genet.">
        <title>A high-quality carrot genome assembly provides new insights into carotenoid accumulation and asterid genome evolution.</title>
        <authorList>
            <person name="Iorizzo M."/>
            <person name="Ellison S."/>
            <person name="Senalik D."/>
            <person name="Zeng P."/>
            <person name="Satapoomin P."/>
            <person name="Huang J."/>
            <person name="Bowman M."/>
            <person name="Iovene M."/>
            <person name="Sanseverino W."/>
            <person name="Cavagnaro P."/>
            <person name="Yildiz M."/>
            <person name="Macko-Podgorni A."/>
            <person name="Moranska E."/>
            <person name="Grzebelus E."/>
            <person name="Grzebelus D."/>
            <person name="Ashrafi H."/>
            <person name="Zheng Z."/>
            <person name="Cheng S."/>
            <person name="Spooner D."/>
            <person name="Van Deynze A."/>
            <person name="Simon P."/>
        </authorList>
    </citation>
    <scope>NUCLEOTIDE SEQUENCE</scope>
    <source>
        <tissue evidence="2">Leaf</tissue>
    </source>
</reference>
<keyword evidence="1" id="KW-0812">Transmembrane</keyword>
<organism evidence="2 3">
    <name type="scientific">Daucus carota subsp. sativus</name>
    <name type="common">Carrot</name>
    <dbReference type="NCBI Taxonomy" id="79200"/>
    <lineage>
        <taxon>Eukaryota</taxon>
        <taxon>Viridiplantae</taxon>
        <taxon>Streptophyta</taxon>
        <taxon>Embryophyta</taxon>
        <taxon>Tracheophyta</taxon>
        <taxon>Spermatophyta</taxon>
        <taxon>Magnoliopsida</taxon>
        <taxon>eudicotyledons</taxon>
        <taxon>Gunneridae</taxon>
        <taxon>Pentapetalae</taxon>
        <taxon>asterids</taxon>
        <taxon>campanulids</taxon>
        <taxon>Apiales</taxon>
        <taxon>Apiaceae</taxon>
        <taxon>Apioideae</taxon>
        <taxon>Scandiceae</taxon>
        <taxon>Daucinae</taxon>
        <taxon>Daucus</taxon>
        <taxon>Daucus sect. Daucus</taxon>
    </lineage>
</organism>
<dbReference type="PANTHER" id="PTHR34835">
    <property type="entry name" value="OS07G0283600 PROTEIN-RELATED"/>
    <property type="match status" value="1"/>
</dbReference>
<keyword evidence="1" id="KW-0472">Membrane</keyword>
<gene>
    <name evidence="2" type="ORF">DCAR_0623420</name>
</gene>
<evidence type="ECO:0000313" key="3">
    <source>
        <dbReference type="Proteomes" id="UP000077755"/>
    </source>
</evidence>
<evidence type="ECO:0000256" key="1">
    <source>
        <dbReference type="SAM" id="Phobius"/>
    </source>
</evidence>
<dbReference type="AlphaFoldDB" id="A0AAF0XA42"/>
<evidence type="ECO:0008006" key="4">
    <source>
        <dbReference type="Google" id="ProtNLM"/>
    </source>
</evidence>
<feature type="transmembrane region" description="Helical" evidence="1">
    <location>
        <begin position="207"/>
        <end position="226"/>
    </location>
</feature>
<dbReference type="PANTHER" id="PTHR34835:SF90">
    <property type="entry name" value="AMINOTRANSFERASE-LIKE PLANT MOBILE DOMAIN-CONTAINING PROTEIN"/>
    <property type="match status" value="1"/>
</dbReference>
<keyword evidence="3" id="KW-1185">Reference proteome</keyword>
<dbReference type="Proteomes" id="UP000077755">
    <property type="component" value="Chromosome 6"/>
</dbReference>
<protein>
    <recommendedName>
        <fullName evidence="4">Aminotransferase-like plant mobile domain-containing protein</fullName>
    </recommendedName>
</protein>
<accession>A0AAF0XA42</accession>
<dbReference type="EMBL" id="CP093348">
    <property type="protein sequence ID" value="WOH04015.1"/>
    <property type="molecule type" value="Genomic_DNA"/>
</dbReference>
<reference evidence="2" key="2">
    <citation type="submission" date="2022-03" db="EMBL/GenBank/DDBJ databases">
        <title>Draft title - Genomic analysis of global carrot germplasm unveils the trajectory of domestication and the origin of high carotenoid orange carrot.</title>
        <authorList>
            <person name="Iorizzo M."/>
            <person name="Ellison S."/>
            <person name="Senalik D."/>
            <person name="Macko-Podgorni A."/>
            <person name="Grzebelus D."/>
            <person name="Bostan H."/>
            <person name="Rolling W."/>
            <person name="Curaba J."/>
            <person name="Simon P."/>
        </authorList>
    </citation>
    <scope>NUCLEOTIDE SEQUENCE</scope>
    <source>
        <tissue evidence="2">Leaf</tissue>
    </source>
</reference>
<name>A0AAF0XA42_DAUCS</name>
<evidence type="ECO:0000313" key="2">
    <source>
        <dbReference type="EMBL" id="WOH04015.1"/>
    </source>
</evidence>
<proteinExistence type="predicted"/>